<sequence length="169" mass="19023">MGRFGSTQVASLLIIAVTIFSTCTTADGLQCPPGYDMHYKPGQLCVYLSSDTATWGHAKAICENRGARVLILDTLEVIRWFSTQMSLKMETWLDRSIWMGGKADGGIWQWNGYKNNKFPIILSDFVSGKPDIVNPDKKCLAYHVGKINGWIDMDCSTKYYYACQIYINP</sequence>
<dbReference type="CDD" id="cd00037">
    <property type="entry name" value="CLECT"/>
    <property type="match status" value="1"/>
</dbReference>
<dbReference type="SMART" id="SM00034">
    <property type="entry name" value="CLECT"/>
    <property type="match status" value="1"/>
</dbReference>
<dbReference type="Proteomes" id="UP000593567">
    <property type="component" value="Unassembled WGS sequence"/>
</dbReference>
<dbReference type="PROSITE" id="PS50041">
    <property type="entry name" value="C_TYPE_LECTIN_2"/>
    <property type="match status" value="1"/>
</dbReference>
<organism evidence="4 5">
    <name type="scientific">Bugula neritina</name>
    <name type="common">Brown bryozoan</name>
    <name type="synonym">Sertularia neritina</name>
    <dbReference type="NCBI Taxonomy" id="10212"/>
    <lineage>
        <taxon>Eukaryota</taxon>
        <taxon>Metazoa</taxon>
        <taxon>Spiralia</taxon>
        <taxon>Lophotrochozoa</taxon>
        <taxon>Bryozoa</taxon>
        <taxon>Gymnolaemata</taxon>
        <taxon>Cheilostomatida</taxon>
        <taxon>Flustrina</taxon>
        <taxon>Buguloidea</taxon>
        <taxon>Bugulidae</taxon>
        <taxon>Bugula</taxon>
    </lineage>
</organism>
<protein>
    <recommendedName>
        <fullName evidence="3">C-type lectin domain-containing protein</fullName>
    </recommendedName>
</protein>
<dbReference type="AlphaFoldDB" id="A0A7J7IYQ4"/>
<dbReference type="OrthoDB" id="6133475at2759"/>
<evidence type="ECO:0000259" key="3">
    <source>
        <dbReference type="PROSITE" id="PS50041"/>
    </source>
</evidence>
<proteinExistence type="predicted"/>
<gene>
    <name evidence="4" type="ORF">EB796_022699</name>
</gene>
<evidence type="ECO:0000313" key="5">
    <source>
        <dbReference type="Proteomes" id="UP000593567"/>
    </source>
</evidence>
<dbReference type="InterPro" id="IPR016186">
    <property type="entry name" value="C-type_lectin-like/link_sf"/>
</dbReference>
<accession>A0A7J7IYQ4</accession>
<evidence type="ECO:0000256" key="1">
    <source>
        <dbReference type="ARBA" id="ARBA00023157"/>
    </source>
</evidence>
<feature type="signal peptide" evidence="2">
    <location>
        <begin position="1"/>
        <end position="28"/>
    </location>
</feature>
<keyword evidence="5" id="KW-1185">Reference proteome</keyword>
<dbReference type="Gene3D" id="3.10.100.10">
    <property type="entry name" value="Mannose-Binding Protein A, subunit A"/>
    <property type="match status" value="1"/>
</dbReference>
<keyword evidence="2" id="KW-0732">Signal</keyword>
<dbReference type="SUPFAM" id="SSF56436">
    <property type="entry name" value="C-type lectin-like"/>
    <property type="match status" value="1"/>
</dbReference>
<dbReference type="EMBL" id="VXIV02003260">
    <property type="protein sequence ID" value="KAF6019000.1"/>
    <property type="molecule type" value="Genomic_DNA"/>
</dbReference>
<reference evidence="4" key="1">
    <citation type="submission" date="2020-06" db="EMBL/GenBank/DDBJ databases">
        <title>Draft genome of Bugula neritina, a colonial animal packing powerful symbionts and potential medicines.</title>
        <authorList>
            <person name="Rayko M."/>
        </authorList>
    </citation>
    <scope>NUCLEOTIDE SEQUENCE [LARGE SCALE GENOMIC DNA]</scope>
    <source>
        <strain evidence="4">Kwan_BN1</strain>
    </source>
</reference>
<feature type="domain" description="C-type lectin" evidence="3">
    <location>
        <begin position="41"/>
        <end position="164"/>
    </location>
</feature>
<evidence type="ECO:0000313" key="4">
    <source>
        <dbReference type="EMBL" id="KAF6019000.1"/>
    </source>
</evidence>
<dbReference type="InterPro" id="IPR018378">
    <property type="entry name" value="C-type_lectin_CS"/>
</dbReference>
<feature type="chain" id="PRO_5029501670" description="C-type lectin domain-containing protein" evidence="2">
    <location>
        <begin position="29"/>
        <end position="169"/>
    </location>
</feature>
<dbReference type="InterPro" id="IPR016187">
    <property type="entry name" value="CTDL_fold"/>
</dbReference>
<dbReference type="PROSITE" id="PS00615">
    <property type="entry name" value="C_TYPE_LECTIN_1"/>
    <property type="match status" value="1"/>
</dbReference>
<dbReference type="InterPro" id="IPR001304">
    <property type="entry name" value="C-type_lectin-like"/>
</dbReference>
<name>A0A7J7IYQ4_BUGNE</name>
<evidence type="ECO:0000256" key="2">
    <source>
        <dbReference type="SAM" id="SignalP"/>
    </source>
</evidence>
<keyword evidence="1" id="KW-1015">Disulfide bond</keyword>
<comment type="caution">
    <text evidence="4">The sequence shown here is derived from an EMBL/GenBank/DDBJ whole genome shotgun (WGS) entry which is preliminary data.</text>
</comment>
<dbReference type="Pfam" id="PF00059">
    <property type="entry name" value="Lectin_C"/>
    <property type="match status" value="1"/>
</dbReference>